<feature type="region of interest" description="Disordered" evidence="4">
    <location>
        <begin position="1"/>
        <end position="31"/>
    </location>
</feature>
<comment type="similarity">
    <text evidence="2">Belongs to the THOC5 family.</text>
</comment>
<feature type="region of interest" description="Disordered" evidence="4">
    <location>
        <begin position="409"/>
        <end position="429"/>
    </location>
</feature>
<dbReference type="GO" id="GO:0000445">
    <property type="term" value="C:THO complex part of transcription export complex"/>
    <property type="evidence" value="ECO:0007669"/>
    <property type="project" value="TreeGrafter"/>
</dbReference>
<evidence type="ECO:0000313" key="5">
    <source>
        <dbReference type="EMBL" id="EGD75591.1"/>
    </source>
</evidence>
<dbReference type="InParanoid" id="F2UFM3"/>
<evidence type="ECO:0008006" key="7">
    <source>
        <dbReference type="Google" id="ProtNLM"/>
    </source>
</evidence>
<keyword evidence="6" id="KW-1185">Reference proteome</keyword>
<dbReference type="GeneID" id="16072607"/>
<dbReference type="STRING" id="946362.F2UFM3"/>
<feature type="region of interest" description="Disordered" evidence="4">
    <location>
        <begin position="309"/>
        <end position="352"/>
    </location>
</feature>
<feature type="compositionally biased region" description="Basic and acidic residues" evidence="4">
    <location>
        <begin position="330"/>
        <end position="339"/>
    </location>
</feature>
<dbReference type="GO" id="GO:0003729">
    <property type="term" value="F:mRNA binding"/>
    <property type="evidence" value="ECO:0007669"/>
    <property type="project" value="TreeGrafter"/>
</dbReference>
<dbReference type="EMBL" id="GL832972">
    <property type="protein sequence ID" value="EGD75591.1"/>
    <property type="molecule type" value="Genomic_DNA"/>
</dbReference>
<dbReference type="OrthoDB" id="20582at2759"/>
<feature type="compositionally biased region" description="Acidic residues" evidence="4">
    <location>
        <begin position="312"/>
        <end position="329"/>
    </location>
</feature>
<dbReference type="eggNOG" id="KOG2216">
    <property type="taxonomic scope" value="Eukaryota"/>
</dbReference>
<dbReference type="AlphaFoldDB" id="F2UFM3"/>
<dbReference type="PANTHER" id="PTHR13375:SF3">
    <property type="entry name" value="THO COMPLEX SUBUNIT 5 HOMOLOG"/>
    <property type="match status" value="1"/>
</dbReference>
<evidence type="ECO:0000256" key="3">
    <source>
        <dbReference type="ARBA" id="ARBA00023242"/>
    </source>
</evidence>
<dbReference type="InterPro" id="IPR019163">
    <property type="entry name" value="THO_Thoc5"/>
</dbReference>
<keyword evidence="3" id="KW-0539">Nucleus</keyword>
<dbReference type="RefSeq" id="XP_004992048.1">
    <property type="nucleotide sequence ID" value="XM_004991991.1"/>
</dbReference>
<reference evidence="5" key="1">
    <citation type="submission" date="2009-08" db="EMBL/GenBank/DDBJ databases">
        <title>Annotation of Salpingoeca rosetta.</title>
        <authorList>
            <consortium name="The Broad Institute Genome Sequencing Platform"/>
            <person name="Russ C."/>
            <person name="Cuomo C."/>
            <person name="Burger G."/>
            <person name="Gray M.W."/>
            <person name="Holland P.W.H."/>
            <person name="King N."/>
            <person name="Lang F.B.F."/>
            <person name="Roger A.J."/>
            <person name="Ruiz-Trillo I."/>
            <person name="Young S.K."/>
            <person name="Zeng Q."/>
            <person name="Gargeya S."/>
            <person name="Alvarado L."/>
            <person name="Berlin A."/>
            <person name="Chapman S.B."/>
            <person name="Chen Z."/>
            <person name="Freedman E."/>
            <person name="Gellesch M."/>
            <person name="Goldberg J."/>
            <person name="Griggs A."/>
            <person name="Gujja S."/>
            <person name="Heilman E."/>
            <person name="Heiman D."/>
            <person name="Howarth C."/>
            <person name="Mehta T."/>
            <person name="Neiman D."/>
            <person name="Pearson M."/>
            <person name="Roberts A."/>
            <person name="Saif S."/>
            <person name="Shea T."/>
            <person name="Shenoy N."/>
            <person name="Sisk P."/>
            <person name="Stolte C."/>
            <person name="Sykes S."/>
            <person name="White J."/>
            <person name="Yandava C."/>
            <person name="Haas B."/>
            <person name="Nusbaum C."/>
            <person name="Birren B."/>
        </authorList>
    </citation>
    <scope>NUCLEOTIDE SEQUENCE [LARGE SCALE GENOMIC DNA]</scope>
    <source>
        <strain evidence="5">ATCC 50818</strain>
    </source>
</reference>
<evidence type="ECO:0000256" key="1">
    <source>
        <dbReference type="ARBA" id="ARBA00004123"/>
    </source>
</evidence>
<dbReference type="Proteomes" id="UP000007799">
    <property type="component" value="Unassembled WGS sequence"/>
</dbReference>
<organism evidence="6">
    <name type="scientific">Salpingoeca rosetta (strain ATCC 50818 / BSB-021)</name>
    <dbReference type="NCBI Taxonomy" id="946362"/>
    <lineage>
        <taxon>Eukaryota</taxon>
        <taxon>Choanoflagellata</taxon>
        <taxon>Craspedida</taxon>
        <taxon>Salpingoecidae</taxon>
        <taxon>Salpingoeca</taxon>
    </lineage>
</organism>
<feature type="compositionally biased region" description="Polar residues" evidence="4">
    <location>
        <begin position="340"/>
        <end position="350"/>
    </location>
</feature>
<dbReference type="GO" id="GO:0006406">
    <property type="term" value="P:mRNA export from nucleus"/>
    <property type="evidence" value="ECO:0007669"/>
    <property type="project" value="TreeGrafter"/>
</dbReference>
<evidence type="ECO:0000256" key="4">
    <source>
        <dbReference type="SAM" id="MobiDB-lite"/>
    </source>
</evidence>
<gene>
    <name evidence="5" type="ORF">PTSG_12465</name>
</gene>
<accession>F2UFM3</accession>
<evidence type="ECO:0000313" key="6">
    <source>
        <dbReference type="Proteomes" id="UP000007799"/>
    </source>
</evidence>
<dbReference type="PANTHER" id="PTHR13375">
    <property type="entry name" value="FMS INTERACTING PROTEIN"/>
    <property type="match status" value="1"/>
</dbReference>
<dbReference type="KEGG" id="sre:PTSG_12465"/>
<protein>
    <recommendedName>
        <fullName evidence="7">THO complex subunit 5</fullName>
    </recommendedName>
</protein>
<dbReference type="Pfam" id="PF09766">
    <property type="entry name" value="FmiP_Thoc5"/>
    <property type="match status" value="1"/>
</dbReference>
<name>F2UFM3_SALR5</name>
<comment type="subcellular location">
    <subcellularLocation>
        <location evidence="1">Nucleus</location>
    </subcellularLocation>
</comment>
<sequence>MGKRKASDASVAKKAKTTDNGSGGGGAGSAAGRVSAEGITGLVDTVKQDLEAIKTAALANADEEDTATTDELNARLKTFAAKVTAIKILARQLAVRVVDSTERVKQAKQGMEATHLQLQNVLYEHLHVLNEIKTCQSYRSRAEDLELVTRDEYLASDAASGEDKDEHHEMLGRLQFEAEERARLRSDLEERQYRKTAISNINEKKRAMIKAAPDAVTHLLDACNKCSDVFGPASMPHDELLAKFRASHPLADRLPAPLHALLMTVAGYNIAYEARSWSVHIAGDAAAVDKFEAEVDACETYMYALARKEQGDNDDVEDERDEDDEDEEEGGKRSKDAHKSQTGQSKTATAPANLHQLLFTPHPLSLELKSTPDAAKSLRLVFRHYPLLHIVTTTEQSPKTQLPVLQHVAPADSGKTPSSPSSPASPPPPVMFMLDRLGVEDYRPRLTGTIVPAVQDIAGLTDAGRKTRPWHWWH</sequence>
<evidence type="ECO:0000256" key="2">
    <source>
        <dbReference type="ARBA" id="ARBA00008044"/>
    </source>
</evidence>
<dbReference type="OMA" id="YSKFMAH"/>
<proteinExistence type="inferred from homology"/>